<evidence type="ECO:0000313" key="17">
    <source>
        <dbReference type="Proteomes" id="UP000515146"/>
    </source>
</evidence>
<evidence type="ECO:0000256" key="8">
    <source>
        <dbReference type="ARBA" id="ARBA00022917"/>
    </source>
</evidence>
<dbReference type="SUPFAM" id="SSF52374">
    <property type="entry name" value="Nucleotidylyl transferase"/>
    <property type="match status" value="1"/>
</dbReference>
<dbReference type="SUPFAM" id="SSF101546">
    <property type="entry name" value="ASF1-like"/>
    <property type="match status" value="1"/>
</dbReference>
<keyword evidence="9" id="KW-0805">Transcription regulation</keyword>
<evidence type="ECO:0000256" key="10">
    <source>
        <dbReference type="ARBA" id="ARBA00023146"/>
    </source>
</evidence>
<keyword evidence="12" id="KW-0143">Chaperone</keyword>
<evidence type="ECO:0000256" key="12">
    <source>
        <dbReference type="ARBA" id="ARBA00023186"/>
    </source>
</evidence>
<dbReference type="InterPro" id="IPR006818">
    <property type="entry name" value="ASF1-like"/>
</dbReference>
<keyword evidence="6 15" id="KW-0547">Nucleotide-binding</keyword>
<evidence type="ECO:0000313" key="18">
    <source>
        <dbReference type="RefSeq" id="XP_027198028.1"/>
    </source>
</evidence>
<keyword evidence="11" id="KW-0804">Transcription</keyword>
<dbReference type="InterPro" id="IPR004493">
    <property type="entry name" value="Leu-tRNA-synth_Ia_arc/euk"/>
</dbReference>
<evidence type="ECO:0000256" key="4">
    <source>
        <dbReference type="ARBA" id="ARBA00013164"/>
    </source>
</evidence>
<dbReference type="Pfam" id="PF00133">
    <property type="entry name" value="tRNA-synt_1"/>
    <property type="match status" value="2"/>
</dbReference>
<evidence type="ECO:0000256" key="14">
    <source>
        <dbReference type="ARBA" id="ARBA00030520"/>
    </source>
</evidence>
<dbReference type="PANTHER" id="PTHR45794:SF1">
    <property type="entry name" value="LEUCINE--TRNA LIGASE, CYTOPLASMIC"/>
    <property type="match status" value="1"/>
</dbReference>
<keyword evidence="10 15" id="KW-0030">Aminoacyl-tRNA synthetase</keyword>
<dbReference type="GO" id="GO:0006325">
    <property type="term" value="P:chromatin organization"/>
    <property type="evidence" value="ECO:0007669"/>
    <property type="project" value="InterPro"/>
</dbReference>
<reference evidence="18" key="1">
    <citation type="submission" date="2025-08" db="UniProtKB">
        <authorList>
            <consortium name="RefSeq"/>
        </authorList>
    </citation>
    <scope>IDENTIFICATION</scope>
    <source>
        <strain evidence="18">Airmid</strain>
    </source>
</reference>
<feature type="domain" description="Aminoacyl-tRNA synthetase class Ia" evidence="16">
    <location>
        <begin position="300"/>
        <end position="636"/>
    </location>
</feature>
<name>A0A6P6XXZ9_DERPT</name>
<dbReference type="GO" id="GO:0004823">
    <property type="term" value="F:leucine-tRNA ligase activity"/>
    <property type="evidence" value="ECO:0007669"/>
    <property type="project" value="UniProtKB-EC"/>
</dbReference>
<sequence>MALVSIINVELKNANPAPLDTPFVFEVTFRAHEDVPAPLQWQLLYVGSPDSKEFDVSLESFELGPLQRGTMKFTFEAAAPDFARVDREYVHGCTVVLLEVSYRGQEFTRVGWFVHNSYLDAALENDPPDEPQLDAMQRFVVVDQPRVTKFQIDWEAECDAARAKFFITFPYPYMNGRLHLGHAFSLSKCEFATRFHRLLGENVLFPFAFHCTGMPIAASADKIRNELADGVLRVEDGAVQLCAAPAAAPREGKAAKSKVAAKTGAARHQSEILLQLGVPLDEVPRFADPLHWLRYFPPFGRQDLQLLGLAVDWRRSFITTEYNPYYDRFVKWQFYVLRKRNRIKFGQRPAVFSRVEHQPCADHDRAAGEGVTPQLSERYDSFAFYDTPKPVLSRSGDFCVVASCNQWYIDYGAPDWKAAVLAHVLDPQRFDAHGQRAGYARVVNWLGGWACSRTYGLGTVLPWEEAAGRKIYIESLSDSTIYYAFYTVAHLLQGDMFGQQPGALGLAPEAFDNAVFDYVFLQTDELPRARVAPEQLRELRRTFEYWYPMNLRCSGKDLMNNHLVMSLYNHAAVWPERPDLWPSSFFVNGHVMLDSAKMSKQTGNFLSLEASVCEFGADATRVALADAGDSCEDANFERQTAVSAIMKLYNLLLAAQELQHAPHTPAAELSTFDKIFVAQVDYLAERARCAYAALAYRDALKNAFYAMLNLRDRFNKRAPK</sequence>
<protein>
    <recommendedName>
        <fullName evidence="4">leucine--tRNA ligase</fullName>
        <ecNumber evidence="4">6.1.1.4</ecNumber>
    </recommendedName>
    <alternativeName>
        <fullName evidence="14">Leucyl-tRNA synthetase</fullName>
    </alternativeName>
</protein>
<dbReference type="InterPro" id="IPR001412">
    <property type="entry name" value="aa-tRNA-synth_I_CS"/>
</dbReference>
<evidence type="ECO:0000256" key="15">
    <source>
        <dbReference type="RuleBase" id="RU363035"/>
    </source>
</evidence>
<dbReference type="Gene3D" id="2.60.40.1490">
    <property type="entry name" value="Histone chaperone ASF1-like"/>
    <property type="match status" value="1"/>
</dbReference>
<dbReference type="GO" id="GO:0006429">
    <property type="term" value="P:leucyl-tRNA aminoacylation"/>
    <property type="evidence" value="ECO:0007669"/>
    <property type="project" value="InterPro"/>
</dbReference>
<feature type="domain" description="Aminoacyl-tRNA synthetase class Ia" evidence="16">
    <location>
        <begin position="157"/>
        <end position="222"/>
    </location>
</feature>
<dbReference type="GO" id="GO:0005524">
    <property type="term" value="F:ATP binding"/>
    <property type="evidence" value="ECO:0007669"/>
    <property type="project" value="UniProtKB-KW"/>
</dbReference>
<evidence type="ECO:0000256" key="13">
    <source>
        <dbReference type="ARBA" id="ARBA00023242"/>
    </source>
</evidence>
<dbReference type="RefSeq" id="XP_027198028.1">
    <property type="nucleotide sequence ID" value="XM_027342227.1"/>
</dbReference>
<dbReference type="EC" id="6.1.1.4" evidence="4"/>
<dbReference type="AlphaFoldDB" id="A0A6P6XXZ9"/>
<dbReference type="InterPro" id="IPR036747">
    <property type="entry name" value="ASF1-like_sf"/>
</dbReference>
<evidence type="ECO:0000256" key="1">
    <source>
        <dbReference type="ARBA" id="ARBA00004123"/>
    </source>
</evidence>
<keyword evidence="5 15" id="KW-0436">Ligase</keyword>
<dbReference type="OrthoDB" id="10249672at2759"/>
<evidence type="ECO:0000256" key="6">
    <source>
        <dbReference type="ARBA" id="ARBA00022741"/>
    </source>
</evidence>
<dbReference type="KEGG" id="dpte:113792316"/>
<comment type="similarity">
    <text evidence="2 15">Belongs to the class-I aminoacyl-tRNA synthetase family.</text>
</comment>
<dbReference type="Proteomes" id="UP000515146">
    <property type="component" value="Unplaced"/>
</dbReference>
<comment type="subcellular location">
    <subcellularLocation>
        <location evidence="1">Nucleus</location>
    </subcellularLocation>
</comment>
<evidence type="ECO:0000256" key="2">
    <source>
        <dbReference type="ARBA" id="ARBA00005594"/>
    </source>
</evidence>
<comment type="similarity">
    <text evidence="3">Belongs to the ASF1 family.</text>
</comment>
<evidence type="ECO:0000256" key="5">
    <source>
        <dbReference type="ARBA" id="ARBA00022598"/>
    </source>
</evidence>
<dbReference type="Gene3D" id="3.40.50.620">
    <property type="entry name" value="HUPs"/>
    <property type="match status" value="1"/>
</dbReference>
<keyword evidence="17" id="KW-1185">Reference proteome</keyword>
<gene>
    <name evidence="18" type="primary">LOC113792316</name>
</gene>
<dbReference type="GO" id="GO:0005634">
    <property type="term" value="C:nucleus"/>
    <property type="evidence" value="ECO:0007669"/>
    <property type="project" value="UniProtKB-SubCell"/>
</dbReference>
<keyword evidence="7 15" id="KW-0067">ATP-binding</keyword>
<dbReference type="InParanoid" id="A0A6P6XXZ9"/>
<evidence type="ECO:0000256" key="3">
    <source>
        <dbReference type="ARBA" id="ARBA00006051"/>
    </source>
</evidence>
<dbReference type="InterPro" id="IPR002300">
    <property type="entry name" value="aa-tRNA-synth_Ia"/>
</dbReference>
<evidence type="ECO:0000259" key="16">
    <source>
        <dbReference type="Pfam" id="PF00133"/>
    </source>
</evidence>
<evidence type="ECO:0000256" key="11">
    <source>
        <dbReference type="ARBA" id="ARBA00023163"/>
    </source>
</evidence>
<keyword evidence="13" id="KW-0539">Nucleus</keyword>
<dbReference type="PROSITE" id="PS00178">
    <property type="entry name" value="AA_TRNA_LIGASE_I"/>
    <property type="match status" value="1"/>
</dbReference>
<dbReference type="CDD" id="cd00812">
    <property type="entry name" value="LeuRS_core"/>
    <property type="match status" value="1"/>
</dbReference>
<dbReference type="InterPro" id="IPR014729">
    <property type="entry name" value="Rossmann-like_a/b/a_fold"/>
</dbReference>
<evidence type="ECO:0000256" key="7">
    <source>
        <dbReference type="ARBA" id="ARBA00022840"/>
    </source>
</evidence>
<keyword evidence="8 15" id="KW-0648">Protein biosynthesis</keyword>
<accession>A0A6P6XXZ9</accession>
<organism evidence="17 18">
    <name type="scientific">Dermatophagoides pteronyssinus</name>
    <name type="common">European house dust mite</name>
    <dbReference type="NCBI Taxonomy" id="6956"/>
    <lineage>
        <taxon>Eukaryota</taxon>
        <taxon>Metazoa</taxon>
        <taxon>Ecdysozoa</taxon>
        <taxon>Arthropoda</taxon>
        <taxon>Chelicerata</taxon>
        <taxon>Arachnida</taxon>
        <taxon>Acari</taxon>
        <taxon>Acariformes</taxon>
        <taxon>Sarcoptiformes</taxon>
        <taxon>Astigmata</taxon>
        <taxon>Psoroptidia</taxon>
        <taxon>Analgoidea</taxon>
        <taxon>Pyroglyphidae</taxon>
        <taxon>Dermatophagoidinae</taxon>
        <taxon>Dermatophagoides</taxon>
    </lineage>
</organism>
<evidence type="ECO:0000256" key="9">
    <source>
        <dbReference type="ARBA" id="ARBA00023015"/>
    </source>
</evidence>
<proteinExistence type="inferred from homology"/>
<dbReference type="Pfam" id="PF04729">
    <property type="entry name" value="ASF1_hist_chap"/>
    <property type="match status" value="1"/>
</dbReference>
<dbReference type="PANTHER" id="PTHR45794">
    <property type="entry name" value="LEUCYL-TRNA SYNTHETASE"/>
    <property type="match status" value="1"/>
</dbReference>